<sequence length="267" mass="28323">MLEMLSHGFMARAFMAGAIIGALCAVVSVFIVLKKISFIGVGVSHSAFGGVAIGALLGVNLTVSVFVFSTFVALLIGWLSRRSGAHEDISIGVVFSSSMALGVVALGLMEGYNIDMFSFLFGSILAVSNADLWVALGALLFVTLVIAILFKELLAYCFDEQWARVCGINVNRLQDTLLVLIAVTVVVSIKLLGIILVSALLVMPGAIGHTLAENYRGQFVISILSALASVFTGLTLSYYFDIASGATIVLSSAFLFLLATIFSRKVY</sequence>
<dbReference type="InterPro" id="IPR001626">
    <property type="entry name" value="ABC_TroCD"/>
</dbReference>
<feature type="transmembrane region" description="Helical" evidence="6">
    <location>
        <begin position="177"/>
        <end position="207"/>
    </location>
</feature>
<evidence type="ECO:0000256" key="3">
    <source>
        <dbReference type="ARBA" id="ARBA00022692"/>
    </source>
</evidence>
<dbReference type="Gene3D" id="1.10.3470.10">
    <property type="entry name" value="ABC transporter involved in vitamin B12 uptake, BtuC"/>
    <property type="match status" value="1"/>
</dbReference>
<feature type="transmembrane region" description="Helical" evidence="6">
    <location>
        <begin position="132"/>
        <end position="156"/>
    </location>
</feature>
<dbReference type="AlphaFoldDB" id="A0A3B1CFS7"/>
<gene>
    <name evidence="7" type="ORF">MNBD_NITROSPINAE04-2493</name>
</gene>
<dbReference type="PANTHER" id="PTHR30477">
    <property type="entry name" value="ABC-TRANSPORTER METAL-BINDING PROTEIN"/>
    <property type="match status" value="1"/>
</dbReference>
<dbReference type="GO" id="GO:0043190">
    <property type="term" value="C:ATP-binding cassette (ABC) transporter complex"/>
    <property type="evidence" value="ECO:0007669"/>
    <property type="project" value="InterPro"/>
</dbReference>
<protein>
    <submittedName>
        <fullName evidence="7">Zinc ABC transporter, inner membrane permease protein ZnuB</fullName>
    </submittedName>
</protein>
<dbReference type="CDD" id="cd06550">
    <property type="entry name" value="TM_ABC_iron-siderophores_like"/>
    <property type="match status" value="1"/>
</dbReference>
<name>A0A3B1CFS7_9ZZZZ</name>
<comment type="subcellular location">
    <subcellularLocation>
        <location evidence="1">Membrane</location>
        <topology evidence="1">Multi-pass membrane protein</topology>
    </subcellularLocation>
</comment>
<dbReference type="GO" id="GO:0055085">
    <property type="term" value="P:transmembrane transport"/>
    <property type="evidence" value="ECO:0007669"/>
    <property type="project" value="InterPro"/>
</dbReference>
<keyword evidence="4 6" id="KW-1133">Transmembrane helix</keyword>
<dbReference type="InterPro" id="IPR037294">
    <property type="entry name" value="ABC_BtuC-like"/>
</dbReference>
<evidence type="ECO:0000256" key="1">
    <source>
        <dbReference type="ARBA" id="ARBA00004141"/>
    </source>
</evidence>
<dbReference type="EMBL" id="UOGA01000099">
    <property type="protein sequence ID" value="VAX17605.1"/>
    <property type="molecule type" value="Genomic_DNA"/>
</dbReference>
<evidence type="ECO:0000256" key="2">
    <source>
        <dbReference type="ARBA" id="ARBA00008034"/>
    </source>
</evidence>
<dbReference type="GO" id="GO:0010043">
    <property type="term" value="P:response to zinc ion"/>
    <property type="evidence" value="ECO:0007669"/>
    <property type="project" value="TreeGrafter"/>
</dbReference>
<accession>A0A3B1CFS7</accession>
<comment type="similarity">
    <text evidence="2">Belongs to the ABC-3 integral membrane protein family.</text>
</comment>
<dbReference type="Pfam" id="PF00950">
    <property type="entry name" value="ABC-3"/>
    <property type="match status" value="1"/>
</dbReference>
<feature type="transmembrane region" description="Helical" evidence="6">
    <location>
        <begin position="219"/>
        <end position="239"/>
    </location>
</feature>
<evidence type="ECO:0000256" key="4">
    <source>
        <dbReference type="ARBA" id="ARBA00022989"/>
    </source>
</evidence>
<feature type="transmembrane region" description="Helical" evidence="6">
    <location>
        <begin position="12"/>
        <end position="33"/>
    </location>
</feature>
<keyword evidence="3 6" id="KW-0812">Transmembrane</keyword>
<reference evidence="7" key="1">
    <citation type="submission" date="2018-06" db="EMBL/GenBank/DDBJ databases">
        <authorList>
            <person name="Zhirakovskaya E."/>
        </authorList>
    </citation>
    <scope>NUCLEOTIDE SEQUENCE</scope>
</reference>
<organism evidence="7">
    <name type="scientific">hydrothermal vent metagenome</name>
    <dbReference type="NCBI Taxonomy" id="652676"/>
    <lineage>
        <taxon>unclassified sequences</taxon>
        <taxon>metagenomes</taxon>
        <taxon>ecological metagenomes</taxon>
    </lineage>
</organism>
<feature type="transmembrane region" description="Helical" evidence="6">
    <location>
        <begin position="53"/>
        <end position="79"/>
    </location>
</feature>
<feature type="transmembrane region" description="Helical" evidence="6">
    <location>
        <begin position="246"/>
        <end position="263"/>
    </location>
</feature>
<dbReference type="SUPFAM" id="SSF81345">
    <property type="entry name" value="ABC transporter involved in vitamin B12 uptake, BtuC"/>
    <property type="match status" value="1"/>
</dbReference>
<evidence type="ECO:0000256" key="6">
    <source>
        <dbReference type="SAM" id="Phobius"/>
    </source>
</evidence>
<feature type="transmembrane region" description="Helical" evidence="6">
    <location>
        <begin position="91"/>
        <end position="112"/>
    </location>
</feature>
<dbReference type="PANTHER" id="PTHR30477:SF0">
    <property type="entry name" value="METAL TRANSPORT SYSTEM MEMBRANE PROTEIN TM_0125-RELATED"/>
    <property type="match status" value="1"/>
</dbReference>
<evidence type="ECO:0000256" key="5">
    <source>
        <dbReference type="ARBA" id="ARBA00023136"/>
    </source>
</evidence>
<evidence type="ECO:0000313" key="7">
    <source>
        <dbReference type="EMBL" id="VAX17605.1"/>
    </source>
</evidence>
<proteinExistence type="inferred from homology"/>
<keyword evidence="5 6" id="KW-0472">Membrane</keyword>